<proteinExistence type="predicted"/>
<protein>
    <submittedName>
        <fullName evidence="1">Uncharacterized protein</fullName>
    </submittedName>
</protein>
<comment type="caution">
    <text evidence="1">The sequence shown here is derived from an EMBL/GenBank/DDBJ whole genome shotgun (WGS) entry which is preliminary data.</text>
</comment>
<evidence type="ECO:0000313" key="1">
    <source>
        <dbReference type="EMBL" id="GEE01565.1"/>
    </source>
</evidence>
<name>A0A7I9V856_9ACTN</name>
<reference evidence="2" key="1">
    <citation type="submission" date="2019-06" db="EMBL/GenBank/DDBJ databases">
        <title>Gordonia isolated from sludge of a wastewater treatment plant.</title>
        <authorList>
            <person name="Tamura T."/>
            <person name="Aoyama K."/>
            <person name="Kang Y."/>
            <person name="Saito S."/>
            <person name="Akiyama N."/>
            <person name="Yazawa K."/>
            <person name="Gonoi T."/>
            <person name="Mikami Y."/>
        </authorList>
    </citation>
    <scope>NUCLEOTIDE SEQUENCE [LARGE SCALE GENOMIC DNA]</scope>
    <source>
        <strain evidence="2">NBRC 107696</strain>
    </source>
</reference>
<evidence type="ECO:0000313" key="2">
    <source>
        <dbReference type="Proteomes" id="UP000444960"/>
    </source>
</evidence>
<gene>
    <name evidence="1" type="ORF">nbrc107696_20110</name>
</gene>
<dbReference type="AlphaFoldDB" id="A0A7I9V856"/>
<dbReference type="Proteomes" id="UP000444960">
    <property type="component" value="Unassembled WGS sequence"/>
</dbReference>
<keyword evidence="2" id="KW-1185">Reference proteome</keyword>
<dbReference type="EMBL" id="BJOV01000003">
    <property type="protein sequence ID" value="GEE01565.1"/>
    <property type="molecule type" value="Genomic_DNA"/>
</dbReference>
<organism evidence="1 2">
    <name type="scientific">Gordonia spumicola</name>
    <dbReference type="NCBI Taxonomy" id="589161"/>
    <lineage>
        <taxon>Bacteria</taxon>
        <taxon>Bacillati</taxon>
        <taxon>Actinomycetota</taxon>
        <taxon>Actinomycetes</taxon>
        <taxon>Mycobacteriales</taxon>
        <taxon>Gordoniaceae</taxon>
        <taxon>Gordonia</taxon>
    </lineage>
</organism>
<sequence length="107" mass="12620">MIEITFALNSRFREFIWREHRFISGCVPKNPARRKFVDGHKVDESRAESAAAVDRKERNQTPKCMRVSRDSIDRVWIVFTAEPKNSLVAHFENLHFKEFTNRNTIAN</sequence>
<accession>A0A7I9V856</accession>